<accession>A0A8X6MHA2</accession>
<sequence length="107" mass="12236">MIIDTGAKVTIIRTDLAYKLGKVYLNIAFGHAKYHHMAYVANINDQFILGLDFLKENNFKLDFKNSEPHSCSEDIEVFKTENSDIKPVHHITAKRETTLPSRTETIV</sequence>
<organism evidence="1 2">
    <name type="scientific">Nephila pilipes</name>
    <name type="common">Giant wood spider</name>
    <name type="synonym">Nephila maculata</name>
    <dbReference type="NCBI Taxonomy" id="299642"/>
    <lineage>
        <taxon>Eukaryota</taxon>
        <taxon>Metazoa</taxon>
        <taxon>Ecdysozoa</taxon>
        <taxon>Arthropoda</taxon>
        <taxon>Chelicerata</taxon>
        <taxon>Arachnida</taxon>
        <taxon>Araneae</taxon>
        <taxon>Araneomorphae</taxon>
        <taxon>Entelegynae</taxon>
        <taxon>Araneoidea</taxon>
        <taxon>Nephilidae</taxon>
        <taxon>Nephila</taxon>
    </lineage>
</organism>
<keyword evidence="2" id="KW-1185">Reference proteome</keyword>
<dbReference type="AlphaFoldDB" id="A0A8X6MHA2"/>
<evidence type="ECO:0000313" key="2">
    <source>
        <dbReference type="Proteomes" id="UP000887013"/>
    </source>
</evidence>
<dbReference type="InterPro" id="IPR021109">
    <property type="entry name" value="Peptidase_aspartic_dom_sf"/>
</dbReference>
<name>A0A8X6MHA2_NEPPI</name>
<dbReference type="Proteomes" id="UP000887013">
    <property type="component" value="Unassembled WGS sequence"/>
</dbReference>
<dbReference type="EMBL" id="BMAW01045712">
    <property type="protein sequence ID" value="GFS51523.1"/>
    <property type="molecule type" value="Genomic_DNA"/>
</dbReference>
<reference evidence="1" key="1">
    <citation type="submission" date="2020-08" db="EMBL/GenBank/DDBJ databases">
        <title>Multicomponent nature underlies the extraordinary mechanical properties of spider dragline silk.</title>
        <authorList>
            <person name="Kono N."/>
            <person name="Nakamura H."/>
            <person name="Mori M."/>
            <person name="Yoshida Y."/>
            <person name="Ohtoshi R."/>
            <person name="Malay A.D."/>
            <person name="Moran D.A.P."/>
            <person name="Tomita M."/>
            <person name="Numata K."/>
            <person name="Arakawa K."/>
        </authorList>
    </citation>
    <scope>NUCLEOTIDE SEQUENCE</scope>
</reference>
<comment type="caution">
    <text evidence="1">The sequence shown here is derived from an EMBL/GenBank/DDBJ whole genome shotgun (WGS) entry which is preliminary data.</text>
</comment>
<gene>
    <name evidence="1" type="primary">X975_16630</name>
    <name evidence="1" type="ORF">NPIL_271791</name>
</gene>
<protein>
    <submittedName>
        <fullName evidence="1">Retrovirus-related Pol polyprotein from transposon 412</fullName>
    </submittedName>
</protein>
<dbReference type="Gene3D" id="2.40.70.10">
    <property type="entry name" value="Acid Proteases"/>
    <property type="match status" value="1"/>
</dbReference>
<dbReference type="SUPFAM" id="SSF50630">
    <property type="entry name" value="Acid proteases"/>
    <property type="match status" value="1"/>
</dbReference>
<proteinExistence type="predicted"/>
<evidence type="ECO:0000313" key="1">
    <source>
        <dbReference type="EMBL" id="GFS51523.1"/>
    </source>
</evidence>
<dbReference type="OrthoDB" id="6783748at2759"/>